<sequence length="804" mass="89853">MGIKRPHSEAQSSGNDHMHPSRKKARNDQPWRKPKARKNVEYDSMNALKKRARAIERLLAHATSNLPANKQKDLERELAAHKQRIGEAQLKKRRSYMIGKYHMVRFFERKKAMRLAKQIEKKLAQATDSDEIAQLKVDLHKAQVDIDYAIYYPFLEPYISLYANPADKKEKQTNKQQDGNKKIKREEDSEGAEEETNDKAALYLHKERPPMWFLIEETREQGKRALEKLQNRISPDGTDGTGDNREGSAKIKAEEPNDDDNESDGGFFEYLVPTCSYFDTFLVAYPLLRLYQLLSGLHRLHQFLFCLQLQFGTTGKQLSIPSSSTTKSCTWTHDRLEWNNYWTSPASTYHGNALSKLPPVFQFEAHRQPENSLKPTGQEQPPIAIPLKPPNLSSMAPLSSSNNAKITKRKLSTSSLAQSNPNKTSKKQSNLLHALNRHEVDEVLTVTMATATTPDGADDSPIDLSTLKTWIQQHEANPKPLTPAQRRYLTDFIGSLKVEEPDLGDRDWISLLQRFRDAHRADKGTDIHYTDEPVPTNSNNQTPKFTCTVTLTLTKASKALVFPNPEAGYVGGGSSLPAYSRKKDAKRYAARCCVEWLMREQLMPSDGQAVAFPSSSLQAATVNRRLAGVLWQTTMAQPSNNRSLLSAQAQVVSPSIDNSLLAAQAQSASASQVSLNGDAPLEYDADVQITDNGNNTTDSASAAVTAISKEQNVAASKQVLVLCKKLGLVAPQYVLTSVDSARDRWNAKVNFGPDACRLPDGLGQVKQVYSKRFAKEAVAEQVLVFLQGVLRKREAELREVTEGL</sequence>
<evidence type="ECO:0000256" key="1">
    <source>
        <dbReference type="ARBA" id="ARBA00002773"/>
    </source>
</evidence>
<reference evidence="11" key="2">
    <citation type="submission" date="2023-05" db="EMBL/GenBank/DDBJ databases">
        <authorList>
            <consortium name="Lawrence Berkeley National Laboratory"/>
            <person name="Steindorff A."/>
            <person name="Hensen N."/>
            <person name="Bonometti L."/>
            <person name="Westerberg I."/>
            <person name="Brannstrom I.O."/>
            <person name="Guillou S."/>
            <person name="Cros-Aarteil S."/>
            <person name="Calhoun S."/>
            <person name="Haridas S."/>
            <person name="Kuo A."/>
            <person name="Mondo S."/>
            <person name="Pangilinan J."/>
            <person name="Riley R."/>
            <person name="Labutti K."/>
            <person name="Andreopoulos B."/>
            <person name="Lipzen A."/>
            <person name="Chen C."/>
            <person name="Yanf M."/>
            <person name="Daum C."/>
            <person name="Ng V."/>
            <person name="Clum A."/>
            <person name="Ohm R."/>
            <person name="Martin F."/>
            <person name="Silar P."/>
            <person name="Natvig D."/>
            <person name="Lalanne C."/>
            <person name="Gautier V."/>
            <person name="Ament-Velasquez S.L."/>
            <person name="Kruys A."/>
            <person name="Hutchinson M.I."/>
            <person name="Powell A.J."/>
            <person name="Barry K."/>
            <person name="Miller A.N."/>
            <person name="Grigoriev I.V."/>
            <person name="Debuchy R."/>
            <person name="Gladieux P."/>
            <person name="Thoren M.H."/>
            <person name="Johannesson H."/>
        </authorList>
    </citation>
    <scope>NUCLEOTIDE SEQUENCE</scope>
    <source>
        <strain evidence="11">PSN309</strain>
    </source>
</reference>
<evidence type="ECO:0000256" key="8">
    <source>
        <dbReference type="ARBA" id="ARBA00023242"/>
    </source>
</evidence>
<evidence type="ECO:0000256" key="4">
    <source>
        <dbReference type="ARBA" id="ARBA00018689"/>
    </source>
</evidence>
<dbReference type="Proteomes" id="UP001302126">
    <property type="component" value="Unassembled WGS sequence"/>
</dbReference>
<dbReference type="GO" id="GO:0030688">
    <property type="term" value="C:preribosome, small subunit precursor"/>
    <property type="evidence" value="ECO:0007669"/>
    <property type="project" value="TreeGrafter"/>
</dbReference>
<organism evidence="11 12">
    <name type="scientific">Podospora australis</name>
    <dbReference type="NCBI Taxonomy" id="1536484"/>
    <lineage>
        <taxon>Eukaryota</taxon>
        <taxon>Fungi</taxon>
        <taxon>Dikarya</taxon>
        <taxon>Ascomycota</taxon>
        <taxon>Pezizomycotina</taxon>
        <taxon>Sordariomycetes</taxon>
        <taxon>Sordariomycetidae</taxon>
        <taxon>Sordariales</taxon>
        <taxon>Podosporaceae</taxon>
        <taxon>Podospora</taxon>
    </lineage>
</organism>
<evidence type="ECO:0000256" key="2">
    <source>
        <dbReference type="ARBA" id="ARBA00004604"/>
    </source>
</evidence>
<gene>
    <name evidence="11" type="ORF">QBC35DRAFT_524966</name>
</gene>
<evidence type="ECO:0000256" key="9">
    <source>
        <dbReference type="SAM" id="Coils"/>
    </source>
</evidence>
<dbReference type="InterPro" id="IPR050786">
    <property type="entry name" value="EFG1_rRNA-proc"/>
</dbReference>
<evidence type="ECO:0000256" key="3">
    <source>
        <dbReference type="ARBA" id="ARBA00006916"/>
    </source>
</evidence>
<feature type="compositionally biased region" description="Basic and acidic residues" evidence="10">
    <location>
        <begin position="242"/>
        <end position="255"/>
    </location>
</feature>
<keyword evidence="7 9" id="KW-0175">Coiled coil</keyword>
<feature type="region of interest" description="Disordered" evidence="10">
    <location>
        <begin position="1"/>
        <end position="44"/>
    </location>
</feature>
<feature type="compositionally biased region" description="Polar residues" evidence="10">
    <location>
        <begin position="370"/>
        <end position="379"/>
    </location>
</feature>
<dbReference type="GO" id="GO:0005730">
    <property type="term" value="C:nucleolus"/>
    <property type="evidence" value="ECO:0007669"/>
    <property type="project" value="UniProtKB-SubCell"/>
</dbReference>
<protein>
    <recommendedName>
        <fullName evidence="4">rRNA-processing protein EFG1</fullName>
    </recommendedName>
    <alternativeName>
        <fullName evidence="5">rRNA-processing protein efg1</fullName>
    </alternativeName>
</protein>
<reference evidence="11" key="1">
    <citation type="journal article" date="2023" name="Mol. Phylogenet. Evol.">
        <title>Genome-scale phylogeny and comparative genomics of the fungal order Sordariales.</title>
        <authorList>
            <person name="Hensen N."/>
            <person name="Bonometti L."/>
            <person name="Westerberg I."/>
            <person name="Brannstrom I.O."/>
            <person name="Guillou S."/>
            <person name="Cros-Aarteil S."/>
            <person name="Calhoun S."/>
            <person name="Haridas S."/>
            <person name="Kuo A."/>
            <person name="Mondo S."/>
            <person name="Pangilinan J."/>
            <person name="Riley R."/>
            <person name="LaButti K."/>
            <person name="Andreopoulos B."/>
            <person name="Lipzen A."/>
            <person name="Chen C."/>
            <person name="Yan M."/>
            <person name="Daum C."/>
            <person name="Ng V."/>
            <person name="Clum A."/>
            <person name="Steindorff A."/>
            <person name="Ohm R.A."/>
            <person name="Martin F."/>
            <person name="Silar P."/>
            <person name="Natvig D.O."/>
            <person name="Lalanne C."/>
            <person name="Gautier V."/>
            <person name="Ament-Velasquez S.L."/>
            <person name="Kruys A."/>
            <person name="Hutchinson M.I."/>
            <person name="Powell A.J."/>
            <person name="Barry K."/>
            <person name="Miller A.N."/>
            <person name="Grigoriev I.V."/>
            <person name="Debuchy R."/>
            <person name="Gladieux P."/>
            <person name="Hiltunen Thoren M."/>
            <person name="Johannesson H."/>
        </authorList>
    </citation>
    <scope>NUCLEOTIDE SEQUENCE</scope>
    <source>
        <strain evidence="11">PSN309</strain>
    </source>
</reference>
<evidence type="ECO:0000313" key="12">
    <source>
        <dbReference type="Proteomes" id="UP001302126"/>
    </source>
</evidence>
<dbReference type="PANTHER" id="PTHR33911">
    <property type="entry name" value="RRNA-PROCESSING PROTEIN EFG1"/>
    <property type="match status" value="1"/>
</dbReference>
<keyword evidence="12" id="KW-1185">Reference proteome</keyword>
<evidence type="ECO:0000256" key="7">
    <source>
        <dbReference type="ARBA" id="ARBA00023054"/>
    </source>
</evidence>
<dbReference type="GO" id="GO:0000462">
    <property type="term" value="P:maturation of SSU-rRNA from tricistronic rRNA transcript (SSU-rRNA, 5.8S rRNA, LSU-rRNA)"/>
    <property type="evidence" value="ECO:0007669"/>
    <property type="project" value="TreeGrafter"/>
</dbReference>
<evidence type="ECO:0000256" key="10">
    <source>
        <dbReference type="SAM" id="MobiDB-lite"/>
    </source>
</evidence>
<keyword evidence="6" id="KW-0698">rRNA processing</keyword>
<dbReference type="Pfam" id="PF10153">
    <property type="entry name" value="Efg1"/>
    <property type="match status" value="1"/>
</dbReference>
<comment type="function">
    <text evidence="1">Involved in rRNA processing.</text>
</comment>
<dbReference type="InterPro" id="IPR019310">
    <property type="entry name" value="Efg1"/>
</dbReference>
<accession>A0AAN6WS02</accession>
<comment type="similarity">
    <text evidence="3">Belongs to the EFG1 family.</text>
</comment>
<feature type="region of interest" description="Disordered" evidence="10">
    <location>
        <begin position="370"/>
        <end position="435"/>
    </location>
</feature>
<feature type="region of interest" description="Disordered" evidence="10">
    <location>
        <begin position="229"/>
        <end position="264"/>
    </location>
</feature>
<comment type="caution">
    <text evidence="11">The sequence shown here is derived from an EMBL/GenBank/DDBJ whole genome shotgun (WGS) entry which is preliminary data.</text>
</comment>
<proteinExistence type="inferred from homology"/>
<feature type="region of interest" description="Disordered" evidence="10">
    <location>
        <begin position="167"/>
        <end position="201"/>
    </location>
</feature>
<evidence type="ECO:0000256" key="6">
    <source>
        <dbReference type="ARBA" id="ARBA00022552"/>
    </source>
</evidence>
<evidence type="ECO:0000313" key="11">
    <source>
        <dbReference type="EMBL" id="KAK4185342.1"/>
    </source>
</evidence>
<feature type="compositionally biased region" description="Polar residues" evidence="10">
    <location>
        <begin position="412"/>
        <end position="431"/>
    </location>
</feature>
<feature type="compositionally biased region" description="Polar residues" evidence="10">
    <location>
        <begin position="391"/>
        <end position="405"/>
    </location>
</feature>
<dbReference type="AlphaFoldDB" id="A0AAN6WS02"/>
<evidence type="ECO:0000256" key="5">
    <source>
        <dbReference type="ARBA" id="ARBA00019827"/>
    </source>
</evidence>
<feature type="coiled-coil region" evidence="9">
    <location>
        <begin position="45"/>
        <end position="129"/>
    </location>
</feature>
<dbReference type="EMBL" id="MU864453">
    <property type="protein sequence ID" value="KAK4185342.1"/>
    <property type="molecule type" value="Genomic_DNA"/>
</dbReference>
<comment type="subcellular location">
    <subcellularLocation>
        <location evidence="2">Nucleus</location>
        <location evidence="2">Nucleolus</location>
    </subcellularLocation>
</comment>
<dbReference type="PANTHER" id="PTHR33911:SF1">
    <property type="entry name" value="RRNA-PROCESSING PROTEIN EFG1"/>
    <property type="match status" value="1"/>
</dbReference>
<feature type="compositionally biased region" description="Basic and acidic residues" evidence="10">
    <location>
        <begin position="167"/>
        <end position="187"/>
    </location>
</feature>
<keyword evidence="8" id="KW-0539">Nucleus</keyword>
<name>A0AAN6WS02_9PEZI</name>